<organism evidence="9 10">
    <name type="scientific">Exidia glandulosa HHB12029</name>
    <dbReference type="NCBI Taxonomy" id="1314781"/>
    <lineage>
        <taxon>Eukaryota</taxon>
        <taxon>Fungi</taxon>
        <taxon>Dikarya</taxon>
        <taxon>Basidiomycota</taxon>
        <taxon>Agaricomycotina</taxon>
        <taxon>Agaricomycetes</taxon>
        <taxon>Auriculariales</taxon>
        <taxon>Exidiaceae</taxon>
        <taxon>Exidia</taxon>
    </lineage>
</organism>
<feature type="compositionally biased region" description="Polar residues" evidence="7">
    <location>
        <begin position="336"/>
        <end position="345"/>
    </location>
</feature>
<protein>
    <recommendedName>
        <fullName evidence="11">Adipose-regulatory protein</fullName>
    </recommendedName>
</protein>
<dbReference type="AlphaFoldDB" id="A0A165PTV5"/>
<evidence type="ECO:0000256" key="3">
    <source>
        <dbReference type="ARBA" id="ARBA00022824"/>
    </source>
</evidence>
<keyword evidence="2 8" id="KW-0812">Transmembrane</keyword>
<sequence length="345" mass="37388">MYAQRQRRRAEKQQAAPTFASLLLAPWYYLLDVVWSESKLAIPYLVPLALGVLLLPVLALFSLGAGWMVWTSVPVGWREPIFLQYGDGTPHGETVLRALVADQAYNIALHMLVPASQSNYDLGNFMTSLVLSTISNKTIISASKPSVILPPKTSLLSLRTPQTVVHHVQLLKDFVPGATRLLASVEIGRKDMWRSLGTGAGREVTVFEAYLVGEVKLSGVRALIAAFPILTTLVATIAFFAFSVMGLLAFAGAYSYIAATSRPVDAQPSKPAIEPLVTPKAEIEPASLLTPSTTSDDDDDRSSESSGSTEKEMVMVKSEAEEESTSTSLLRRRLSQPFSESGSEA</sequence>
<dbReference type="InterPro" id="IPR009617">
    <property type="entry name" value="Seipin"/>
</dbReference>
<feature type="region of interest" description="Disordered" evidence="7">
    <location>
        <begin position="282"/>
        <end position="345"/>
    </location>
</feature>
<keyword evidence="3" id="KW-0256">Endoplasmic reticulum</keyword>
<evidence type="ECO:0000256" key="7">
    <source>
        <dbReference type="SAM" id="MobiDB-lite"/>
    </source>
</evidence>
<keyword evidence="6 8" id="KW-0472">Membrane</keyword>
<feature type="transmembrane region" description="Helical" evidence="8">
    <location>
        <begin position="224"/>
        <end position="257"/>
    </location>
</feature>
<dbReference type="PANTHER" id="PTHR21212">
    <property type="entry name" value="BERNARDINELLI-SEIP CONGENITAL LIPODYSTROPHY 2 HOMOLOG BSCL2 PROTEIN"/>
    <property type="match status" value="1"/>
</dbReference>
<evidence type="ECO:0000313" key="10">
    <source>
        <dbReference type="Proteomes" id="UP000077266"/>
    </source>
</evidence>
<evidence type="ECO:0008006" key="11">
    <source>
        <dbReference type="Google" id="ProtNLM"/>
    </source>
</evidence>
<evidence type="ECO:0000256" key="6">
    <source>
        <dbReference type="ARBA" id="ARBA00023136"/>
    </source>
</evidence>
<feature type="transmembrane region" description="Helical" evidence="8">
    <location>
        <begin position="42"/>
        <end position="70"/>
    </location>
</feature>
<evidence type="ECO:0000256" key="4">
    <source>
        <dbReference type="ARBA" id="ARBA00022989"/>
    </source>
</evidence>
<evidence type="ECO:0000313" key="9">
    <source>
        <dbReference type="EMBL" id="KZW02661.1"/>
    </source>
</evidence>
<comment type="subcellular location">
    <subcellularLocation>
        <location evidence="1">Endoplasmic reticulum membrane</location>
        <topology evidence="1">Multi-pass membrane protein</topology>
    </subcellularLocation>
</comment>
<evidence type="ECO:0000256" key="8">
    <source>
        <dbReference type="SAM" id="Phobius"/>
    </source>
</evidence>
<dbReference type="OrthoDB" id="3990054at2759"/>
<feature type="transmembrane region" description="Helical" evidence="8">
    <location>
        <begin position="12"/>
        <end position="30"/>
    </location>
</feature>
<dbReference type="InParanoid" id="A0A165PTV5"/>
<dbReference type="EMBL" id="KV425887">
    <property type="protein sequence ID" value="KZW02661.1"/>
    <property type="molecule type" value="Genomic_DNA"/>
</dbReference>
<dbReference type="Pfam" id="PF06775">
    <property type="entry name" value="Seipin"/>
    <property type="match status" value="1"/>
</dbReference>
<dbReference type="CDD" id="cd23995">
    <property type="entry name" value="Seipin_BSCL2_like"/>
    <property type="match status" value="1"/>
</dbReference>
<evidence type="ECO:0000256" key="5">
    <source>
        <dbReference type="ARBA" id="ARBA00023098"/>
    </source>
</evidence>
<name>A0A165PTV5_EXIGL</name>
<dbReference type="STRING" id="1314781.A0A165PTV5"/>
<proteinExistence type="predicted"/>
<evidence type="ECO:0000256" key="2">
    <source>
        <dbReference type="ARBA" id="ARBA00022692"/>
    </source>
</evidence>
<keyword evidence="5" id="KW-0443">Lipid metabolism</keyword>
<dbReference type="GO" id="GO:0140042">
    <property type="term" value="P:lipid droplet formation"/>
    <property type="evidence" value="ECO:0007669"/>
    <property type="project" value="UniProtKB-ARBA"/>
</dbReference>
<dbReference type="GO" id="GO:0005789">
    <property type="term" value="C:endoplasmic reticulum membrane"/>
    <property type="evidence" value="ECO:0007669"/>
    <property type="project" value="UniProtKB-SubCell"/>
</dbReference>
<gene>
    <name evidence="9" type="ORF">EXIGLDRAFT_759784</name>
</gene>
<evidence type="ECO:0000256" key="1">
    <source>
        <dbReference type="ARBA" id="ARBA00004477"/>
    </source>
</evidence>
<dbReference type="Proteomes" id="UP000077266">
    <property type="component" value="Unassembled WGS sequence"/>
</dbReference>
<dbReference type="PANTHER" id="PTHR21212:SF0">
    <property type="entry name" value="SEIPIN"/>
    <property type="match status" value="1"/>
</dbReference>
<accession>A0A165PTV5</accession>
<keyword evidence="10" id="KW-1185">Reference proteome</keyword>
<reference evidence="9 10" key="1">
    <citation type="journal article" date="2016" name="Mol. Biol. Evol.">
        <title>Comparative Genomics of Early-Diverging Mushroom-Forming Fungi Provides Insights into the Origins of Lignocellulose Decay Capabilities.</title>
        <authorList>
            <person name="Nagy L.G."/>
            <person name="Riley R."/>
            <person name="Tritt A."/>
            <person name="Adam C."/>
            <person name="Daum C."/>
            <person name="Floudas D."/>
            <person name="Sun H."/>
            <person name="Yadav J.S."/>
            <person name="Pangilinan J."/>
            <person name="Larsson K.H."/>
            <person name="Matsuura K."/>
            <person name="Barry K."/>
            <person name="Labutti K."/>
            <person name="Kuo R."/>
            <person name="Ohm R.A."/>
            <person name="Bhattacharya S.S."/>
            <person name="Shirouzu T."/>
            <person name="Yoshinaga Y."/>
            <person name="Martin F.M."/>
            <person name="Grigoriev I.V."/>
            <person name="Hibbett D.S."/>
        </authorList>
    </citation>
    <scope>NUCLEOTIDE SEQUENCE [LARGE SCALE GENOMIC DNA]</scope>
    <source>
        <strain evidence="9 10">HHB12029</strain>
    </source>
</reference>
<keyword evidence="4 8" id="KW-1133">Transmembrane helix</keyword>
<dbReference type="GO" id="GO:0006629">
    <property type="term" value="P:lipid metabolic process"/>
    <property type="evidence" value="ECO:0007669"/>
    <property type="project" value="UniProtKB-KW"/>
</dbReference>